<feature type="compositionally biased region" description="Low complexity" evidence="1">
    <location>
        <begin position="353"/>
        <end position="378"/>
    </location>
</feature>
<comment type="caution">
    <text evidence="2">The sequence shown here is derived from an EMBL/GenBank/DDBJ whole genome shotgun (WGS) entry which is preliminary data.</text>
</comment>
<feature type="region of interest" description="Disordered" evidence="1">
    <location>
        <begin position="91"/>
        <end position="117"/>
    </location>
</feature>
<gene>
    <name evidence="2" type="ORF">PVAG01_05104</name>
</gene>
<feature type="compositionally biased region" description="Polar residues" evidence="1">
    <location>
        <begin position="379"/>
        <end position="394"/>
    </location>
</feature>
<dbReference type="Gene3D" id="1.10.472.10">
    <property type="entry name" value="Cyclin-like"/>
    <property type="match status" value="1"/>
</dbReference>
<feature type="compositionally biased region" description="Polar residues" evidence="1">
    <location>
        <begin position="526"/>
        <end position="538"/>
    </location>
</feature>
<protein>
    <submittedName>
        <fullName evidence="2">Cyclin</fullName>
    </submittedName>
</protein>
<sequence length="640" mass="70470">MHPTSALPAPLDFLLPSHTTYGIGGRKDVKPPTSLLHLNPPYLEATIRDGLRTPPADDMGSIYPSAPYGGYPARQETYMASQSMVGGSYTLPGVHQGGSSQAKQNPYASQNQSYAVSSTATLRHDGQPLQQNYPRPASPRHCRKDSLVAAEEVPAQRKSTADMILPSLQIPSSINNSGGSLAEFAAQITCLFWFESADTLHKAEGISRSSSPVRRLRDEAIPCSGFRKWVVTILSTTQVTQNVILLALMFIYRLKTINPGVKGRSGSEYRLLTVALMLGNKFLDDNTYTNKTWADVSGISVGEIHVMEVEFLSNMRYSLLASKEQWEEWHGKLGKFWTYCDEATRAPVTLPSPASLQAQQPSLSSPPLSMQASPPSLMNNYPSIATPYSQQQRSYGPASVSPLPAMPDLRQPPRKRSYDHDAEEPVAKRVTRSTSSTLITSGMPSVRHDAPRLPVPNLTVSTSQAMNNTQYDSRNYAPNVPHLPPLNGRAMSTVYPTTPTWTPQLPMLTPNGHQNPHPPGPPSAGGYTTPSRRQSPHSVQELLSLRSSPTSANFPSHTLGHISPSFFLQQRSSPYKPVRHVNTLLYPQPSASMHNYSVSVDHMHYQPLGKRNDYRAGVVPDYSHPHYSHWPVLPQPNFNT</sequence>
<keyword evidence="3" id="KW-1185">Reference proteome</keyword>
<dbReference type="CDD" id="cd20557">
    <property type="entry name" value="CYCLIN_ScPCL1-like"/>
    <property type="match status" value="1"/>
</dbReference>
<feature type="compositionally biased region" description="Polar residues" evidence="1">
    <location>
        <begin position="545"/>
        <end position="556"/>
    </location>
</feature>
<feature type="region of interest" description="Disordered" evidence="1">
    <location>
        <begin position="353"/>
        <end position="454"/>
    </location>
</feature>
<accession>A0ABR4PJ44</accession>
<feature type="compositionally biased region" description="Polar residues" evidence="1">
    <location>
        <begin position="97"/>
        <end position="117"/>
    </location>
</feature>
<dbReference type="Proteomes" id="UP001629113">
    <property type="component" value="Unassembled WGS sequence"/>
</dbReference>
<evidence type="ECO:0000313" key="3">
    <source>
        <dbReference type="Proteomes" id="UP001629113"/>
    </source>
</evidence>
<dbReference type="InterPro" id="IPR013922">
    <property type="entry name" value="Cyclin_PHO80-like"/>
</dbReference>
<organism evidence="2 3">
    <name type="scientific">Phlyctema vagabunda</name>
    <dbReference type="NCBI Taxonomy" id="108571"/>
    <lineage>
        <taxon>Eukaryota</taxon>
        <taxon>Fungi</taxon>
        <taxon>Dikarya</taxon>
        <taxon>Ascomycota</taxon>
        <taxon>Pezizomycotina</taxon>
        <taxon>Leotiomycetes</taxon>
        <taxon>Helotiales</taxon>
        <taxon>Dermateaceae</taxon>
        <taxon>Phlyctema</taxon>
    </lineage>
</organism>
<feature type="region of interest" description="Disordered" evidence="1">
    <location>
        <begin position="503"/>
        <end position="556"/>
    </location>
</feature>
<proteinExistence type="predicted"/>
<evidence type="ECO:0000313" key="2">
    <source>
        <dbReference type="EMBL" id="KAL3423357.1"/>
    </source>
</evidence>
<feature type="region of interest" description="Disordered" evidence="1">
    <location>
        <begin position="122"/>
        <end position="141"/>
    </location>
</feature>
<evidence type="ECO:0000256" key="1">
    <source>
        <dbReference type="SAM" id="MobiDB-lite"/>
    </source>
</evidence>
<name>A0ABR4PJ44_9HELO</name>
<dbReference type="EMBL" id="JBFCZG010000004">
    <property type="protein sequence ID" value="KAL3423357.1"/>
    <property type="molecule type" value="Genomic_DNA"/>
</dbReference>
<dbReference type="PANTHER" id="PTHR15615:SF118">
    <property type="entry name" value="CYCLIN, HYPOTHETICAL (EUROFUNG)"/>
    <property type="match status" value="1"/>
</dbReference>
<reference evidence="2 3" key="1">
    <citation type="submission" date="2024-06" db="EMBL/GenBank/DDBJ databases">
        <title>Complete genome of Phlyctema vagabunda strain 19-DSS-EL-015.</title>
        <authorList>
            <person name="Fiorenzani C."/>
        </authorList>
    </citation>
    <scope>NUCLEOTIDE SEQUENCE [LARGE SCALE GENOMIC DNA]</scope>
    <source>
        <strain evidence="2 3">19-DSS-EL-015</strain>
    </source>
</reference>
<feature type="compositionally biased region" description="Basic and acidic residues" evidence="1">
    <location>
        <begin position="416"/>
        <end position="427"/>
    </location>
</feature>
<dbReference type="PANTHER" id="PTHR15615">
    <property type="match status" value="1"/>
</dbReference>
<dbReference type="Pfam" id="PF08613">
    <property type="entry name" value="Cyclin"/>
    <property type="match status" value="1"/>
</dbReference>
<feature type="compositionally biased region" description="Polar residues" evidence="1">
    <location>
        <begin position="432"/>
        <end position="443"/>
    </location>
</feature>